<dbReference type="RefSeq" id="XP_049141886.1">
    <property type="nucleotide sequence ID" value="XM_049284743.1"/>
</dbReference>
<dbReference type="Proteomes" id="UP000830671">
    <property type="component" value="Chromosome 3"/>
</dbReference>
<evidence type="ECO:0000313" key="1">
    <source>
        <dbReference type="EMBL" id="UQC80255.1"/>
    </source>
</evidence>
<dbReference type="GeneID" id="73339753"/>
<dbReference type="EMBL" id="CP019475">
    <property type="protein sequence ID" value="UQC80255.1"/>
    <property type="molecule type" value="Genomic_DNA"/>
</dbReference>
<evidence type="ECO:0000313" key="2">
    <source>
        <dbReference type="Proteomes" id="UP000830671"/>
    </source>
</evidence>
<dbReference type="AlphaFoldDB" id="A0A9Q8WF18"/>
<accession>A0A9Q8WF18</accession>
<keyword evidence="2" id="KW-1185">Reference proteome</keyword>
<proteinExistence type="predicted"/>
<reference evidence="1" key="1">
    <citation type="journal article" date="2021" name="Mol. Plant Microbe Interact.">
        <title>Complete Genome Sequence of the Plant-Pathogenic Fungus Colletotrichum lupini.</title>
        <authorList>
            <person name="Baroncelli R."/>
            <person name="Pensec F."/>
            <person name="Da Lio D."/>
            <person name="Boufleur T."/>
            <person name="Vicente I."/>
            <person name="Sarrocco S."/>
            <person name="Picot A."/>
            <person name="Baraldi E."/>
            <person name="Sukno S."/>
            <person name="Thon M."/>
            <person name="Le Floch G."/>
        </authorList>
    </citation>
    <scope>NUCLEOTIDE SEQUENCE</scope>
    <source>
        <strain evidence="1">IMI 504893</strain>
    </source>
</reference>
<organism evidence="1 2">
    <name type="scientific">Colletotrichum lupini</name>
    <dbReference type="NCBI Taxonomy" id="145971"/>
    <lineage>
        <taxon>Eukaryota</taxon>
        <taxon>Fungi</taxon>
        <taxon>Dikarya</taxon>
        <taxon>Ascomycota</taxon>
        <taxon>Pezizomycotina</taxon>
        <taxon>Sordariomycetes</taxon>
        <taxon>Hypocreomycetidae</taxon>
        <taxon>Glomerellales</taxon>
        <taxon>Glomerellaceae</taxon>
        <taxon>Colletotrichum</taxon>
        <taxon>Colletotrichum acutatum species complex</taxon>
    </lineage>
</organism>
<sequence length="674" mass="74865">MHANQIGFTGRKLTESFFVVSYAKAIQTAAIARFNRLYHQIMTLHRPQPNASSLVITQAPMSPFFIFRTVSDYTKQTRPLSLFNNMVVPGDCAPSPIGYVIVTNMVRKGLGSKSIDNFGLRLRRAIFSSRYSQVISLSVSWHLYLKVLRRPHGKAHGAAKALSLPCMAAGNGDCGCTMPGHGTVQRIIFRAPTKDPAAIIDSYQRRGQHAPNRESRLSRGTISALTVRQAVTRPATPLFSTETFLRSIKPHTSLRQLIQKEDRVELTWRRSQTTLDNGDSIGGLGTLATATRIHQSMDCTPVTAPSVRFVSATRRFASRRPIKSVFTDEKECKASHCLLIGLPGKGSCCELLQKNVTLSNFRSHDGGLDNRDTAKAQVQPGDSLGRLLSELTRSYYGFDTRGQPPSPTRHSDTERNATWKMCYMLPNLADIGRLCLDSSVAIDKWCWSSLSLTVENFARVKLLLGAAASPINAQAQGIILGKEFNCTPPTTPTDSQRPKVRTLMVFMQMQIARNRKTITILLHATSLYIFNFETIPGGPNFPRITQDSTNQAGTVYCLIELSATAGVRPSHAINLLFNSNPETLSEHVERHFELVTCAFFTCVHATTVRLRELSQEQRGWRMSASRCPQPTEDTGPWNMKAFLFLFPLFWLPPRVKNQARGLSDGTVPVDPRGV</sequence>
<name>A0A9Q8WF18_9PEZI</name>
<protein>
    <submittedName>
        <fullName evidence="1">Uncharacterized protein</fullName>
    </submittedName>
</protein>
<dbReference type="KEGG" id="clup:CLUP02_05737"/>
<gene>
    <name evidence="1" type="ORF">CLUP02_05737</name>
</gene>